<reference evidence="20" key="1">
    <citation type="submission" date="2022-03" db="EMBL/GenBank/DDBJ databases">
        <title>Complete genome sequence of Caldinitratiruptor microaerophilus.</title>
        <authorList>
            <person name="Mukaiyama R."/>
            <person name="Nishiyama T."/>
            <person name="Ueda K."/>
        </authorList>
    </citation>
    <scope>NUCLEOTIDE SEQUENCE</scope>
    <source>
        <strain evidence="20">JCM 16183</strain>
    </source>
</reference>
<keyword evidence="11 19" id="KW-0460">Magnesium</keyword>
<proteinExistence type="inferred from homology"/>
<evidence type="ECO:0000256" key="15">
    <source>
        <dbReference type="ARBA" id="ARBA00032605"/>
    </source>
</evidence>
<dbReference type="GO" id="GO:0009236">
    <property type="term" value="P:cobalamin biosynthetic process"/>
    <property type="evidence" value="ECO:0007669"/>
    <property type="project" value="UniProtKB-UniRule"/>
</dbReference>
<evidence type="ECO:0000256" key="17">
    <source>
        <dbReference type="ARBA" id="ARBA00048623"/>
    </source>
</evidence>
<feature type="transmembrane region" description="Helical" evidence="19">
    <location>
        <begin position="146"/>
        <end position="166"/>
    </location>
</feature>
<keyword evidence="21" id="KW-1185">Reference proteome</keyword>
<comment type="subcellular location">
    <subcellularLocation>
        <location evidence="2 19">Cell membrane</location>
        <topology evidence="2 19">Multi-pass membrane protein</topology>
    </subcellularLocation>
</comment>
<dbReference type="GO" id="GO:0051073">
    <property type="term" value="F:adenosylcobinamide-GDP ribazoletransferase activity"/>
    <property type="evidence" value="ECO:0007669"/>
    <property type="project" value="UniProtKB-UniRule"/>
</dbReference>
<evidence type="ECO:0000256" key="9">
    <source>
        <dbReference type="ARBA" id="ARBA00022679"/>
    </source>
</evidence>
<comment type="pathway">
    <text evidence="3 19">Cofactor biosynthesis; adenosylcobalamin biosynthesis; adenosylcobalamin from cob(II)yrinate a,c-diamide: step 7/7.</text>
</comment>
<dbReference type="NCBIfam" id="TIGR00317">
    <property type="entry name" value="cobS"/>
    <property type="match status" value="1"/>
</dbReference>
<evidence type="ECO:0000256" key="6">
    <source>
        <dbReference type="ARBA" id="ARBA00015850"/>
    </source>
</evidence>
<evidence type="ECO:0000313" key="21">
    <source>
        <dbReference type="Proteomes" id="UP001163687"/>
    </source>
</evidence>
<dbReference type="PANTHER" id="PTHR34148:SF1">
    <property type="entry name" value="ADENOSYLCOBINAMIDE-GDP RIBAZOLETRANSFERASE"/>
    <property type="match status" value="1"/>
</dbReference>
<evidence type="ECO:0000256" key="2">
    <source>
        <dbReference type="ARBA" id="ARBA00004651"/>
    </source>
</evidence>
<evidence type="ECO:0000256" key="8">
    <source>
        <dbReference type="ARBA" id="ARBA00022573"/>
    </source>
</evidence>
<feature type="transmembrane region" description="Helical" evidence="19">
    <location>
        <begin position="40"/>
        <end position="64"/>
    </location>
</feature>
<evidence type="ECO:0000256" key="3">
    <source>
        <dbReference type="ARBA" id="ARBA00004663"/>
    </source>
</evidence>
<feature type="transmembrane region" description="Helical" evidence="19">
    <location>
        <begin position="115"/>
        <end position="134"/>
    </location>
</feature>
<dbReference type="GO" id="GO:0005886">
    <property type="term" value="C:plasma membrane"/>
    <property type="evidence" value="ECO:0007669"/>
    <property type="project" value="UniProtKB-SubCell"/>
</dbReference>
<dbReference type="EMBL" id="AP025628">
    <property type="protein sequence ID" value="BDG59108.1"/>
    <property type="molecule type" value="Genomic_DNA"/>
</dbReference>
<feature type="transmembrane region" description="Helical" evidence="19">
    <location>
        <begin position="178"/>
        <end position="201"/>
    </location>
</feature>
<evidence type="ECO:0000256" key="14">
    <source>
        <dbReference type="ARBA" id="ARBA00025228"/>
    </source>
</evidence>
<protein>
    <recommendedName>
        <fullName evidence="6 19">Adenosylcobinamide-GDP ribazoletransferase</fullName>
        <ecNumber evidence="5 19">2.7.8.26</ecNumber>
    </recommendedName>
    <alternativeName>
        <fullName evidence="16 19">Cobalamin synthase</fullName>
    </alternativeName>
    <alternativeName>
        <fullName evidence="15 19">Cobalamin-5'-phosphate synthase</fullName>
    </alternativeName>
</protein>
<dbReference type="PANTHER" id="PTHR34148">
    <property type="entry name" value="ADENOSYLCOBINAMIDE-GDP RIBAZOLETRANSFERASE"/>
    <property type="match status" value="1"/>
</dbReference>
<evidence type="ECO:0000256" key="12">
    <source>
        <dbReference type="ARBA" id="ARBA00022989"/>
    </source>
</evidence>
<dbReference type="HAMAP" id="MF_00719">
    <property type="entry name" value="CobS"/>
    <property type="match status" value="1"/>
</dbReference>
<evidence type="ECO:0000256" key="10">
    <source>
        <dbReference type="ARBA" id="ARBA00022692"/>
    </source>
</evidence>
<comment type="catalytic activity">
    <reaction evidence="17 19">
        <text>alpha-ribazole + adenosylcob(III)inamide-GDP = adenosylcob(III)alamin + GMP + H(+)</text>
        <dbReference type="Rhea" id="RHEA:16049"/>
        <dbReference type="ChEBI" id="CHEBI:10329"/>
        <dbReference type="ChEBI" id="CHEBI:15378"/>
        <dbReference type="ChEBI" id="CHEBI:18408"/>
        <dbReference type="ChEBI" id="CHEBI:58115"/>
        <dbReference type="ChEBI" id="CHEBI:60487"/>
        <dbReference type="EC" id="2.7.8.26"/>
    </reaction>
</comment>
<comment type="similarity">
    <text evidence="4 19">Belongs to the CobS family.</text>
</comment>
<gene>
    <name evidence="19" type="primary">cobS</name>
    <name evidence="20" type="ORF">caldi_01980</name>
</gene>
<keyword evidence="8 19" id="KW-0169">Cobalamin biosynthesis</keyword>
<evidence type="ECO:0000313" key="20">
    <source>
        <dbReference type="EMBL" id="BDG59108.1"/>
    </source>
</evidence>
<evidence type="ECO:0000256" key="16">
    <source>
        <dbReference type="ARBA" id="ARBA00032853"/>
    </source>
</evidence>
<dbReference type="InterPro" id="IPR003805">
    <property type="entry name" value="CobS"/>
</dbReference>
<dbReference type="RefSeq" id="WP_264843224.1">
    <property type="nucleotide sequence ID" value="NZ_AP025628.1"/>
</dbReference>
<sequence>MRRSGWTRALTGAALAVRFLTRLPVPLPAGERMGLGAAVPWFPLAGAAAGLAAAATDAALGLFFPVPVRSAGATLAAVLVTGALHLDGLMDTADGLGGSGGDRERALAIMRDSRVGAMGAAAGALALLLRYALVSALAAQAPGGRAGALVAAAALGRWGIVLAAWGRPPARAGLGSQLQEGFSPAGAVGAAVLAALLSAGAGAGRGLLAFGVASATAAALAAWLGRRLGGYTGDTLGATAEVTELAALAALAARWPPAP</sequence>
<evidence type="ECO:0000256" key="4">
    <source>
        <dbReference type="ARBA" id="ARBA00010561"/>
    </source>
</evidence>
<dbReference type="Proteomes" id="UP001163687">
    <property type="component" value="Chromosome"/>
</dbReference>
<keyword evidence="9 19" id="KW-0808">Transferase</keyword>
<comment type="catalytic activity">
    <reaction evidence="18 19">
        <text>alpha-ribazole 5'-phosphate + adenosylcob(III)inamide-GDP = adenosylcob(III)alamin 5'-phosphate + GMP + H(+)</text>
        <dbReference type="Rhea" id="RHEA:23560"/>
        <dbReference type="ChEBI" id="CHEBI:15378"/>
        <dbReference type="ChEBI" id="CHEBI:57918"/>
        <dbReference type="ChEBI" id="CHEBI:58115"/>
        <dbReference type="ChEBI" id="CHEBI:60487"/>
        <dbReference type="ChEBI" id="CHEBI:60493"/>
        <dbReference type="EC" id="2.7.8.26"/>
    </reaction>
</comment>
<name>A0AA35CIT6_9FIRM</name>
<evidence type="ECO:0000256" key="18">
    <source>
        <dbReference type="ARBA" id="ARBA00049504"/>
    </source>
</evidence>
<dbReference type="AlphaFoldDB" id="A0AA35CIT6"/>
<evidence type="ECO:0000256" key="13">
    <source>
        <dbReference type="ARBA" id="ARBA00023136"/>
    </source>
</evidence>
<dbReference type="EC" id="2.7.8.26" evidence="5 19"/>
<dbReference type="GO" id="GO:0008818">
    <property type="term" value="F:cobalamin 5'-phosphate synthase activity"/>
    <property type="evidence" value="ECO:0007669"/>
    <property type="project" value="UniProtKB-UniRule"/>
</dbReference>
<accession>A0AA35CIT6</accession>
<evidence type="ECO:0000256" key="11">
    <source>
        <dbReference type="ARBA" id="ARBA00022842"/>
    </source>
</evidence>
<keyword evidence="10 19" id="KW-0812">Transmembrane</keyword>
<keyword evidence="7 19" id="KW-1003">Cell membrane</keyword>
<evidence type="ECO:0000256" key="5">
    <source>
        <dbReference type="ARBA" id="ARBA00013200"/>
    </source>
</evidence>
<evidence type="ECO:0000256" key="1">
    <source>
        <dbReference type="ARBA" id="ARBA00001946"/>
    </source>
</evidence>
<keyword evidence="13 19" id="KW-0472">Membrane</keyword>
<feature type="transmembrane region" description="Helical" evidence="19">
    <location>
        <begin position="207"/>
        <end position="225"/>
    </location>
</feature>
<dbReference type="KEGG" id="cmic:caldi_01980"/>
<organism evidence="20 21">
    <name type="scientific">Caldinitratiruptor microaerophilus</name>
    <dbReference type="NCBI Taxonomy" id="671077"/>
    <lineage>
        <taxon>Bacteria</taxon>
        <taxon>Bacillati</taxon>
        <taxon>Bacillota</taxon>
        <taxon>Clostridia</taxon>
        <taxon>Eubacteriales</taxon>
        <taxon>Symbiobacteriaceae</taxon>
        <taxon>Caldinitratiruptor</taxon>
    </lineage>
</organism>
<evidence type="ECO:0000256" key="19">
    <source>
        <dbReference type="HAMAP-Rule" id="MF_00719"/>
    </source>
</evidence>
<comment type="cofactor">
    <cofactor evidence="1 19">
        <name>Mg(2+)</name>
        <dbReference type="ChEBI" id="CHEBI:18420"/>
    </cofactor>
</comment>
<keyword evidence="12 19" id="KW-1133">Transmembrane helix</keyword>
<comment type="function">
    <text evidence="14 19">Joins adenosylcobinamide-GDP and alpha-ribazole to generate adenosylcobalamin (Ado-cobalamin). Also synthesizes adenosylcobalamin 5'-phosphate from adenosylcobinamide-GDP and alpha-ribazole 5'-phosphate.</text>
</comment>
<dbReference type="Pfam" id="PF02654">
    <property type="entry name" value="CobS"/>
    <property type="match status" value="1"/>
</dbReference>
<evidence type="ECO:0000256" key="7">
    <source>
        <dbReference type="ARBA" id="ARBA00022475"/>
    </source>
</evidence>